<feature type="transmembrane region" description="Helical" evidence="1">
    <location>
        <begin position="311"/>
        <end position="330"/>
    </location>
</feature>
<proteinExistence type="predicted"/>
<feature type="transmembrane region" description="Helical" evidence="1">
    <location>
        <begin position="158"/>
        <end position="175"/>
    </location>
</feature>
<dbReference type="RefSeq" id="WP_119750617.1">
    <property type="nucleotide sequence ID" value="NZ_QZCG01000011.1"/>
</dbReference>
<feature type="transmembrane region" description="Helical" evidence="1">
    <location>
        <begin position="41"/>
        <end position="60"/>
    </location>
</feature>
<feature type="transmembrane region" description="Helical" evidence="1">
    <location>
        <begin position="342"/>
        <end position="362"/>
    </location>
</feature>
<dbReference type="PANTHER" id="PTHR38592">
    <property type="entry name" value="BLL4819 PROTEIN"/>
    <property type="match status" value="1"/>
</dbReference>
<protein>
    <submittedName>
        <fullName evidence="2">OpgC domain-containing protein</fullName>
    </submittedName>
</protein>
<keyword evidence="1" id="KW-0812">Transmembrane</keyword>
<dbReference type="InterPro" id="IPR014550">
    <property type="entry name" value="UCP028704_OpgC"/>
</dbReference>
<dbReference type="EMBL" id="QZCG01000011">
    <property type="protein sequence ID" value="RJE83351.1"/>
    <property type="molecule type" value="Genomic_DNA"/>
</dbReference>
<evidence type="ECO:0000256" key="1">
    <source>
        <dbReference type="SAM" id="Phobius"/>
    </source>
</evidence>
<accession>A0A418SQW2</accession>
<keyword evidence="1" id="KW-1133">Transmembrane helix</keyword>
<name>A0A418SQW2_9RHOB</name>
<keyword evidence="1" id="KW-0472">Membrane</keyword>
<organism evidence="2 3">
    <name type="scientific">Paracoccus onubensis</name>
    <dbReference type="NCBI Taxonomy" id="1675788"/>
    <lineage>
        <taxon>Bacteria</taxon>
        <taxon>Pseudomonadati</taxon>
        <taxon>Pseudomonadota</taxon>
        <taxon>Alphaproteobacteria</taxon>
        <taxon>Rhodobacterales</taxon>
        <taxon>Paracoccaceae</taxon>
        <taxon>Paracoccus</taxon>
    </lineage>
</organism>
<dbReference type="Pfam" id="PF10129">
    <property type="entry name" value="OpgC_C"/>
    <property type="match status" value="1"/>
</dbReference>
<dbReference type="Proteomes" id="UP000284202">
    <property type="component" value="Unassembled WGS sequence"/>
</dbReference>
<gene>
    <name evidence="2" type="ORF">D3P04_15795</name>
</gene>
<sequence length="415" mass="45918">MKRMISLDALRGYALVCIMLDHMPASILREVTLANFVVFDAAELFVLLSGFLIGIVWLNVEEKQGRGVARRRFVRRAFEVWRALVIGGVLLALLSAILLAFEMRHTAVWNQYAIWVLENPLGYVGTLMTMWMQPNLLDVLAVYVLLIASTPLLVPVMLRWPLVFAICSVTLWWFAPTLNAMIPNQRGSGFLFNPFGWQMLFFTGVAMSLFRKQFMPVLLRYRLAVTLAAWAMFLFGAVLGTAVQFGQAGLPLRNALRPLYGHIDKWPLDGTRYLAIVAASWLVAVPLARIIERIAASRPGEAMQQIGRGGLWSFIACVLLSILGDALQINPADQPVLQRLAVDLWVVMALWGLAIVWLEYGAPRQKARKAARAAKALQAKAAKAAKAANALQAPAETCVPEPSKAGQCPPVQART</sequence>
<comment type="caution">
    <text evidence="2">The sequence shown here is derived from an EMBL/GenBank/DDBJ whole genome shotgun (WGS) entry which is preliminary data.</text>
</comment>
<dbReference type="OrthoDB" id="9775975at2"/>
<dbReference type="PANTHER" id="PTHR38592:SF3">
    <property type="entry name" value="BLL4819 PROTEIN"/>
    <property type="match status" value="1"/>
</dbReference>
<evidence type="ECO:0000313" key="2">
    <source>
        <dbReference type="EMBL" id="RJE83351.1"/>
    </source>
</evidence>
<feature type="transmembrane region" description="Helical" evidence="1">
    <location>
        <begin position="12"/>
        <end position="29"/>
    </location>
</feature>
<feature type="transmembrane region" description="Helical" evidence="1">
    <location>
        <begin position="195"/>
        <end position="211"/>
    </location>
</feature>
<reference evidence="3" key="1">
    <citation type="submission" date="2018-09" db="EMBL/GenBank/DDBJ databases">
        <title>Acidovorax cavernicola nov. sp. isolated from Gruta de las Maravillas (Aracena, Spain).</title>
        <authorList>
            <person name="Jurado V."/>
            <person name="Gutierrez-Patricio S."/>
            <person name="Gonzalez-Pimentel J.L."/>
            <person name="Miller A.Z."/>
            <person name="Laiz L."/>
            <person name="Saiz-Jimenez C."/>
        </authorList>
    </citation>
    <scope>NUCLEOTIDE SEQUENCE [LARGE SCALE GENOMIC DNA]</scope>
    <source>
        <strain evidence="3">1011MAR3C25</strain>
    </source>
</reference>
<feature type="transmembrane region" description="Helical" evidence="1">
    <location>
        <begin position="270"/>
        <end position="291"/>
    </location>
</feature>
<dbReference type="AlphaFoldDB" id="A0A418SQW2"/>
<dbReference type="PIRSF" id="PIRSF028704">
    <property type="entry name" value="UPC028704"/>
    <property type="match status" value="1"/>
</dbReference>
<feature type="transmembrane region" description="Helical" evidence="1">
    <location>
        <begin position="223"/>
        <end position="250"/>
    </location>
</feature>
<keyword evidence="3" id="KW-1185">Reference proteome</keyword>
<feature type="transmembrane region" description="Helical" evidence="1">
    <location>
        <begin position="80"/>
        <end position="101"/>
    </location>
</feature>
<evidence type="ECO:0000313" key="3">
    <source>
        <dbReference type="Proteomes" id="UP000284202"/>
    </source>
</evidence>